<evidence type="ECO:0000313" key="3">
    <source>
        <dbReference type="Proteomes" id="UP000302139"/>
    </source>
</evidence>
<protein>
    <submittedName>
        <fullName evidence="2">Uncharacterized protein</fullName>
    </submittedName>
</protein>
<dbReference type="Proteomes" id="UP000302139">
    <property type="component" value="Unassembled WGS sequence"/>
</dbReference>
<evidence type="ECO:0000256" key="1">
    <source>
        <dbReference type="SAM" id="MobiDB-lite"/>
    </source>
</evidence>
<accession>A0A4D4LM28</accession>
<sequence>MRAGKAWTRLHLGEAGGCLRPRVAGDGLRVGSVGEVGEGAQVGVELRVEPVEETISGTGSRRRGERTGRVEPMGAPPAKPSERSGPGSVSSLSRAFAAARRRSTAPSIANCAAPSPSTT</sequence>
<feature type="compositionally biased region" description="Low complexity" evidence="1">
    <location>
        <begin position="88"/>
        <end position="109"/>
    </location>
</feature>
<dbReference type="EMBL" id="BJHX01000001">
    <property type="protein sequence ID" value="GDY62322.1"/>
    <property type="molecule type" value="Genomic_DNA"/>
</dbReference>
<organism evidence="2 3">
    <name type="scientific">Streptomyces avermitilis</name>
    <dbReference type="NCBI Taxonomy" id="33903"/>
    <lineage>
        <taxon>Bacteria</taxon>
        <taxon>Bacillati</taxon>
        <taxon>Actinomycetota</taxon>
        <taxon>Actinomycetes</taxon>
        <taxon>Kitasatosporales</taxon>
        <taxon>Streptomycetaceae</taxon>
        <taxon>Streptomyces</taxon>
    </lineage>
</organism>
<proteinExistence type="predicted"/>
<name>A0A4D4LM28_STRAX</name>
<feature type="region of interest" description="Disordered" evidence="1">
    <location>
        <begin position="52"/>
        <end position="119"/>
    </location>
</feature>
<reference evidence="2 3" key="1">
    <citation type="submission" date="2019-04" db="EMBL/GenBank/DDBJ databases">
        <title>Draft genome sequences of Streptomyces avermitilis NBRC 14893.</title>
        <authorList>
            <person name="Komaki H."/>
            <person name="Tamura T."/>
            <person name="Hosoyama A."/>
        </authorList>
    </citation>
    <scope>NUCLEOTIDE SEQUENCE [LARGE SCALE GENOMIC DNA]</scope>
    <source>
        <strain evidence="2 3">NBRC 14893</strain>
    </source>
</reference>
<dbReference type="AlphaFoldDB" id="A0A4D4LM28"/>
<gene>
    <name evidence="2" type="ORF">SAV14893_017150</name>
</gene>
<evidence type="ECO:0000313" key="2">
    <source>
        <dbReference type="EMBL" id="GDY62322.1"/>
    </source>
</evidence>
<comment type="caution">
    <text evidence="2">The sequence shown here is derived from an EMBL/GenBank/DDBJ whole genome shotgun (WGS) entry which is preliminary data.</text>
</comment>